<dbReference type="PANTHER" id="PTHR16305">
    <property type="entry name" value="TESTICULAR SOLUBLE ADENYLYL CYCLASE"/>
    <property type="match status" value="1"/>
</dbReference>
<dbReference type="Proteomes" id="UP001499933">
    <property type="component" value="Unassembled WGS sequence"/>
</dbReference>
<dbReference type="SMART" id="SM00421">
    <property type="entry name" value="HTH_LUXR"/>
    <property type="match status" value="1"/>
</dbReference>
<dbReference type="InterPro" id="IPR041664">
    <property type="entry name" value="AAA_16"/>
</dbReference>
<dbReference type="Pfam" id="PF13191">
    <property type="entry name" value="AAA_16"/>
    <property type="match status" value="1"/>
</dbReference>
<comment type="caution">
    <text evidence="4">The sequence shown here is derived from an EMBL/GenBank/DDBJ whole genome shotgun (WGS) entry which is preliminary data.</text>
</comment>
<evidence type="ECO:0000256" key="2">
    <source>
        <dbReference type="ARBA" id="ARBA00022840"/>
    </source>
</evidence>
<dbReference type="SUPFAM" id="SSF52540">
    <property type="entry name" value="P-loop containing nucleoside triphosphate hydrolases"/>
    <property type="match status" value="1"/>
</dbReference>
<dbReference type="PROSITE" id="PS00622">
    <property type="entry name" value="HTH_LUXR_1"/>
    <property type="match status" value="1"/>
</dbReference>
<dbReference type="RefSeq" id="WP_344092657.1">
    <property type="nucleotide sequence ID" value="NZ_BAAAOG010000002.1"/>
</dbReference>
<evidence type="ECO:0000313" key="5">
    <source>
        <dbReference type="Proteomes" id="UP001499933"/>
    </source>
</evidence>
<organism evidence="4 5">
    <name type="scientific">Microbacterium deminutum</name>
    <dbReference type="NCBI Taxonomy" id="344164"/>
    <lineage>
        <taxon>Bacteria</taxon>
        <taxon>Bacillati</taxon>
        <taxon>Actinomycetota</taxon>
        <taxon>Actinomycetes</taxon>
        <taxon>Micrococcales</taxon>
        <taxon>Microbacteriaceae</taxon>
        <taxon>Microbacterium</taxon>
    </lineage>
</organism>
<dbReference type="CDD" id="cd06170">
    <property type="entry name" value="LuxR_C_like"/>
    <property type="match status" value="1"/>
</dbReference>
<keyword evidence="2" id="KW-0067">ATP-binding</keyword>
<dbReference type="Pfam" id="PF00196">
    <property type="entry name" value="GerE"/>
    <property type="match status" value="1"/>
</dbReference>
<dbReference type="Gene3D" id="1.25.40.10">
    <property type="entry name" value="Tetratricopeptide repeat domain"/>
    <property type="match status" value="1"/>
</dbReference>
<feature type="domain" description="HTH luxR-type" evidence="3">
    <location>
        <begin position="854"/>
        <end position="919"/>
    </location>
</feature>
<evidence type="ECO:0000256" key="1">
    <source>
        <dbReference type="ARBA" id="ARBA00022741"/>
    </source>
</evidence>
<dbReference type="SUPFAM" id="SSF46894">
    <property type="entry name" value="C-terminal effector domain of the bipartite response regulators"/>
    <property type="match status" value="1"/>
</dbReference>
<dbReference type="Gene3D" id="3.40.50.300">
    <property type="entry name" value="P-loop containing nucleotide triphosphate hydrolases"/>
    <property type="match status" value="1"/>
</dbReference>
<keyword evidence="1" id="KW-0547">Nucleotide-binding</keyword>
<dbReference type="PANTHER" id="PTHR16305:SF35">
    <property type="entry name" value="TRANSCRIPTIONAL ACTIVATOR DOMAIN"/>
    <property type="match status" value="1"/>
</dbReference>
<dbReference type="InterPro" id="IPR011990">
    <property type="entry name" value="TPR-like_helical_dom_sf"/>
</dbReference>
<evidence type="ECO:0000259" key="3">
    <source>
        <dbReference type="PROSITE" id="PS50043"/>
    </source>
</evidence>
<gene>
    <name evidence="4" type="ORF">GCM10009776_13480</name>
</gene>
<name>A0ABP5BUL8_9MICO</name>
<evidence type="ECO:0000313" key="4">
    <source>
        <dbReference type="EMBL" id="GAA1952884.1"/>
    </source>
</evidence>
<proteinExistence type="predicted"/>
<dbReference type="EMBL" id="BAAAOG010000002">
    <property type="protein sequence ID" value="GAA1952884.1"/>
    <property type="molecule type" value="Genomic_DNA"/>
</dbReference>
<dbReference type="InterPro" id="IPR027417">
    <property type="entry name" value="P-loop_NTPase"/>
</dbReference>
<reference evidence="5" key="1">
    <citation type="journal article" date="2019" name="Int. J. Syst. Evol. Microbiol.">
        <title>The Global Catalogue of Microorganisms (GCM) 10K type strain sequencing project: providing services to taxonomists for standard genome sequencing and annotation.</title>
        <authorList>
            <consortium name="The Broad Institute Genomics Platform"/>
            <consortium name="The Broad Institute Genome Sequencing Center for Infectious Disease"/>
            <person name="Wu L."/>
            <person name="Ma J."/>
        </authorList>
    </citation>
    <scope>NUCLEOTIDE SEQUENCE [LARGE SCALE GENOMIC DNA]</scope>
    <source>
        <strain evidence="5">JCM 14901</strain>
    </source>
</reference>
<protein>
    <submittedName>
        <fullName evidence="4">LuxR family transcriptional regulator</fullName>
    </submittedName>
</protein>
<accession>A0ABP5BUL8</accession>
<sequence length="920" mass="97717">MSGFVGRRAELDRLADCAAAVEAGSSKLVFIEGPAGIGKTSLLAAVGDHLAGFRRLEASCEETEARLPFGLVTRLIARARRDSSGSPPLEPGDADPFQVGAQLLQVLSDLQVAHPVAVILDDAPWADPQSLRALSFALRRLDADRVLTVLTMREADVARLPPELVRHAHRATRLRLQGLDTQEVRELAAEMGQPGLPRRAAERLQEHTGGNPLHLRSLFEELVGDDLRWTGHSLPAPASFDRIVAAAMTSCPESGRRLITAAAVLGVRAPLSEAAAVGEVGEPAGPLGALEEAASTPLVRTAQSAEGWLIAFRHPLIRAAVYADIGPATRARLHARAAEVVAEPEALAHRVAAASETDSALVGQLVAQAGRDELMAMPALAADRLLDAVRLSEPGPARDDLLLEAVELLLRAGEANEAATYTDRVAAIPASGRRHLVQAQLAWMSGAREAAPLARSSWKQAGSPIEAASAAVLLAQLQILRGKVVPAARWAQRALDVGELPAPLASAARLNLAVALGLSGRPHEGIAVLAAAPDDAGSMPAWREDERWVRGGLRLWTDDVTGALADLQQPAREGTGPAVRPYGLIRLGYLAQSEYRTGAWDDSADHAERVVSLVADTDQIWLLAFAHAVASFVPAARGQWDEARRHLHAAATAAATLEDEGSVCYAANAAVHFAGFRGDWRAVVAAAEPLLRSGATGAREPGVFAWAGEYAAALVGLRRLDEAQAVLNELAHTAERRGLRSTSAVVARVRGELAAARSDPGGAARLFETAIELARPGSDMLEEARTRMTYGHFLVTIGDPSKAAEQLRFARDVLYHLRAAPFLKRCDDDLAACDHLQVTSTRMAPGAERPAETDSLCNGSLTPQERAVARLVCAGLTNREVAAELVISVKTVGYHLEHAYTKLGVHSRTQLAVALGRQAR</sequence>
<dbReference type="InterPro" id="IPR000792">
    <property type="entry name" value="Tscrpt_reg_LuxR_C"/>
</dbReference>
<dbReference type="InterPro" id="IPR036388">
    <property type="entry name" value="WH-like_DNA-bd_sf"/>
</dbReference>
<dbReference type="SUPFAM" id="SSF48452">
    <property type="entry name" value="TPR-like"/>
    <property type="match status" value="1"/>
</dbReference>
<dbReference type="PROSITE" id="PS50043">
    <property type="entry name" value="HTH_LUXR_2"/>
    <property type="match status" value="1"/>
</dbReference>
<dbReference type="InterPro" id="IPR016032">
    <property type="entry name" value="Sig_transdc_resp-reg_C-effctor"/>
</dbReference>
<dbReference type="PRINTS" id="PR00038">
    <property type="entry name" value="HTHLUXR"/>
</dbReference>
<dbReference type="Gene3D" id="1.10.10.10">
    <property type="entry name" value="Winged helix-like DNA-binding domain superfamily/Winged helix DNA-binding domain"/>
    <property type="match status" value="1"/>
</dbReference>
<keyword evidence="5" id="KW-1185">Reference proteome</keyword>